<dbReference type="EC" id="3.6.1.9" evidence="4"/>
<sequence>MNLYLASGSPRRAQLLGQLGLSVSKIASDIDETPHAQELAQNYTERMAWQKSEQALALFTAAHGHAPDKPVLTADTSVAVDGHILGKPTDHADAIAMLQQLSGRSHQVISSVVVWHQGERQQATQISTVSFRTLSDAEIQAYVASGEADDKAGAYGIQGMAAVFIEHLSGSFSGVMGLPLFETAQLLQCCGCELLASSAHK</sequence>
<comment type="similarity">
    <text evidence="4">Belongs to the Maf family. YhdE subfamily.</text>
</comment>
<gene>
    <name evidence="5" type="ORF">LVJ82_05085</name>
</gene>
<dbReference type="PANTHER" id="PTHR43213:SF5">
    <property type="entry name" value="BIFUNCTIONAL DTTP_UTP PYROPHOSPHATASE_METHYLTRANSFERASE PROTEIN-RELATED"/>
    <property type="match status" value="1"/>
</dbReference>
<proteinExistence type="inferred from homology"/>
<feature type="site" description="Important for substrate specificity" evidence="4">
    <location>
        <position position="11"/>
    </location>
</feature>
<dbReference type="InterPro" id="IPR029001">
    <property type="entry name" value="ITPase-like_fam"/>
</dbReference>
<evidence type="ECO:0000313" key="6">
    <source>
        <dbReference type="Proteomes" id="UP000832011"/>
    </source>
</evidence>
<dbReference type="InterPro" id="IPR003697">
    <property type="entry name" value="Maf-like"/>
</dbReference>
<dbReference type="Proteomes" id="UP000832011">
    <property type="component" value="Chromosome"/>
</dbReference>
<dbReference type="NCBIfam" id="TIGR00172">
    <property type="entry name" value="maf"/>
    <property type="match status" value="1"/>
</dbReference>
<feature type="site" description="Important for substrate specificity" evidence="4">
    <location>
        <position position="76"/>
    </location>
</feature>
<protein>
    <recommendedName>
        <fullName evidence="4">dTTP/UTP pyrophosphatase</fullName>
        <shortName evidence="4">dTTPase/UTPase</shortName>
        <ecNumber evidence="4">3.6.1.9</ecNumber>
    </recommendedName>
    <alternativeName>
        <fullName evidence="4">Nucleoside triphosphate pyrophosphatase</fullName>
    </alternativeName>
    <alternativeName>
        <fullName evidence="4">Nucleotide pyrophosphatase</fullName>
        <shortName evidence="4">Nucleotide PPase</shortName>
    </alternativeName>
</protein>
<comment type="catalytic activity">
    <reaction evidence="4">
        <text>UTP + H2O = UMP + diphosphate + H(+)</text>
        <dbReference type="Rhea" id="RHEA:29395"/>
        <dbReference type="ChEBI" id="CHEBI:15377"/>
        <dbReference type="ChEBI" id="CHEBI:15378"/>
        <dbReference type="ChEBI" id="CHEBI:33019"/>
        <dbReference type="ChEBI" id="CHEBI:46398"/>
        <dbReference type="ChEBI" id="CHEBI:57865"/>
        <dbReference type="EC" id="3.6.1.9"/>
    </reaction>
</comment>
<dbReference type="CDD" id="cd00555">
    <property type="entry name" value="Maf"/>
    <property type="match status" value="1"/>
</dbReference>
<comment type="subcellular location">
    <subcellularLocation>
        <location evidence="4">Cytoplasm</location>
    </subcellularLocation>
</comment>
<comment type="cofactor">
    <cofactor evidence="1 4">
        <name>a divalent metal cation</name>
        <dbReference type="ChEBI" id="CHEBI:60240"/>
    </cofactor>
</comment>
<dbReference type="Gene3D" id="3.90.950.10">
    <property type="match status" value="1"/>
</dbReference>
<feature type="active site" description="Proton acceptor" evidence="4">
    <location>
        <position position="75"/>
    </location>
</feature>
<dbReference type="SUPFAM" id="SSF52972">
    <property type="entry name" value="ITPase-like"/>
    <property type="match status" value="1"/>
</dbReference>
<dbReference type="EMBL" id="CP091511">
    <property type="protein sequence ID" value="UOO90358.1"/>
    <property type="molecule type" value="Genomic_DNA"/>
</dbReference>
<dbReference type="Pfam" id="PF02545">
    <property type="entry name" value="Maf"/>
    <property type="match status" value="1"/>
</dbReference>
<accession>A0ABY4E4V6</accession>
<dbReference type="PIRSF" id="PIRSF006305">
    <property type="entry name" value="Maf"/>
    <property type="match status" value="1"/>
</dbReference>
<keyword evidence="3 4" id="KW-0546">Nucleotide metabolism</keyword>
<keyword evidence="6" id="KW-1185">Reference proteome</keyword>
<dbReference type="RefSeq" id="WP_058355763.1">
    <property type="nucleotide sequence ID" value="NZ_CABKVG010000008.1"/>
</dbReference>
<keyword evidence="4" id="KW-0963">Cytoplasm</keyword>
<dbReference type="HAMAP" id="MF_00528">
    <property type="entry name" value="Maf"/>
    <property type="match status" value="1"/>
</dbReference>
<keyword evidence="2 4" id="KW-0378">Hydrolase</keyword>
<evidence type="ECO:0000256" key="4">
    <source>
        <dbReference type="HAMAP-Rule" id="MF_00528"/>
    </source>
</evidence>
<reference evidence="5 6" key="1">
    <citation type="journal article" date="2022" name="Res Sq">
        <title>Evolution of multicellular longitudinally dividing oral cavity symbionts (Neisseriaceae).</title>
        <authorList>
            <person name="Nyongesa S."/>
            <person name="Weber P."/>
            <person name="Bernet E."/>
            <person name="Pullido F."/>
            <person name="Nieckarz M."/>
            <person name="Delaby M."/>
            <person name="Nieves C."/>
            <person name="Viehboeck T."/>
            <person name="Krause N."/>
            <person name="Rivera-Millot A."/>
            <person name="Nakamura A."/>
            <person name="Vischer N."/>
            <person name="VanNieuwenhze M."/>
            <person name="Brun Y."/>
            <person name="Cava F."/>
            <person name="Bulgheresi S."/>
            <person name="Veyrier F."/>
        </authorList>
    </citation>
    <scope>NUCLEOTIDE SEQUENCE [LARGE SCALE GENOMIC DNA]</scope>
    <source>
        <strain evidence="5 6">SN4</strain>
    </source>
</reference>
<evidence type="ECO:0000256" key="3">
    <source>
        <dbReference type="ARBA" id="ARBA00023080"/>
    </source>
</evidence>
<comment type="caution">
    <text evidence="4">Lacks conserved residue(s) required for the propagation of feature annotation.</text>
</comment>
<comment type="catalytic activity">
    <reaction evidence="4">
        <text>dTTP + H2O = dTMP + diphosphate + H(+)</text>
        <dbReference type="Rhea" id="RHEA:28534"/>
        <dbReference type="ChEBI" id="CHEBI:15377"/>
        <dbReference type="ChEBI" id="CHEBI:15378"/>
        <dbReference type="ChEBI" id="CHEBI:33019"/>
        <dbReference type="ChEBI" id="CHEBI:37568"/>
        <dbReference type="ChEBI" id="CHEBI:63528"/>
        <dbReference type="EC" id="3.6.1.9"/>
    </reaction>
</comment>
<evidence type="ECO:0000313" key="5">
    <source>
        <dbReference type="EMBL" id="UOO90358.1"/>
    </source>
</evidence>
<evidence type="ECO:0000256" key="2">
    <source>
        <dbReference type="ARBA" id="ARBA00022801"/>
    </source>
</evidence>
<dbReference type="PANTHER" id="PTHR43213">
    <property type="entry name" value="BIFUNCTIONAL DTTP/UTP PYROPHOSPHATASE/METHYLTRANSFERASE PROTEIN-RELATED"/>
    <property type="match status" value="1"/>
</dbReference>
<organism evidence="5 6">
    <name type="scientific">Vitreoscilla massiliensis</name>
    <dbReference type="NCBI Taxonomy" id="1689272"/>
    <lineage>
        <taxon>Bacteria</taxon>
        <taxon>Pseudomonadati</taxon>
        <taxon>Pseudomonadota</taxon>
        <taxon>Betaproteobacteria</taxon>
        <taxon>Neisseriales</taxon>
        <taxon>Neisseriaceae</taxon>
        <taxon>Vitreoscilla</taxon>
    </lineage>
</organism>
<feature type="site" description="Important for substrate specificity" evidence="4">
    <location>
        <position position="158"/>
    </location>
</feature>
<comment type="function">
    <text evidence="4">Nucleoside triphosphate pyrophosphatase that hydrolyzes dTTP and UTP. May have a dual role in cell division arrest and in preventing the incorporation of modified nucleotides into cellular nucleic acids.</text>
</comment>
<evidence type="ECO:0000256" key="1">
    <source>
        <dbReference type="ARBA" id="ARBA00001968"/>
    </source>
</evidence>
<name>A0ABY4E4V6_9NEIS</name>